<dbReference type="InterPro" id="IPR001173">
    <property type="entry name" value="Glyco_trans_2-like"/>
</dbReference>
<dbReference type="Proteomes" id="UP000677616">
    <property type="component" value="Chromosome"/>
</dbReference>
<dbReference type="CDD" id="cd00761">
    <property type="entry name" value="Glyco_tranf_GTA_type"/>
    <property type="match status" value="1"/>
</dbReference>
<evidence type="ECO:0000256" key="2">
    <source>
        <dbReference type="ARBA" id="ARBA00022679"/>
    </source>
</evidence>
<sequence length="296" mass="34443">MSDLISVIVPVYNVQAYLEQCLDSIIQQTYTNLDILLVNDGSTDDSLSICERYAQEDSRIRLINLAENTGLSNARNSALANIKGKYVTFIDSDDFVEPEYVNRMYHELTQEDADIVISDYYQFDEQSGSYLIHIFEQTREILSQTDIFNRLFDAKNDTYVVIWGKLFKTSLFSLDYQVSFPKGRVNEDQVVSHLLYIKAKKIVYISDTNYCYRKRASSITGQNLSLKHIQDDLDGFEQRAFELLLYGYSSDKLLSMYSVRFNNYKHYLESNQLVHNDIYNRLKKYTALLQSNPHLS</sequence>
<dbReference type="InterPro" id="IPR029044">
    <property type="entry name" value="Nucleotide-diphossugar_trans"/>
</dbReference>
<dbReference type="EMBL" id="CP073084">
    <property type="protein sequence ID" value="QUE54673.1"/>
    <property type="molecule type" value="Genomic_DNA"/>
</dbReference>
<dbReference type="SUPFAM" id="SSF53448">
    <property type="entry name" value="Nucleotide-diphospho-sugar transferases"/>
    <property type="match status" value="1"/>
</dbReference>
<protein>
    <submittedName>
        <fullName evidence="4">Glycosyltransferase family 2 protein</fullName>
    </submittedName>
</protein>
<keyword evidence="1" id="KW-0328">Glycosyltransferase</keyword>
<accession>A0ABX7YLH3</accession>
<dbReference type="RefSeq" id="WP_212571595.1">
    <property type="nucleotide sequence ID" value="NZ_CP073084.1"/>
</dbReference>
<keyword evidence="2" id="KW-0808">Transferase</keyword>
<evidence type="ECO:0000313" key="5">
    <source>
        <dbReference type="Proteomes" id="UP000677616"/>
    </source>
</evidence>
<name>A0ABX7YLH3_9STRE</name>
<keyword evidence="5" id="KW-1185">Reference proteome</keyword>
<dbReference type="Pfam" id="PF00535">
    <property type="entry name" value="Glycos_transf_2"/>
    <property type="match status" value="1"/>
</dbReference>
<gene>
    <name evidence="4" type="ORF">INT76_01930</name>
</gene>
<organism evidence="4 5">
    <name type="scientific">Streptococcus oriscaviae</name>
    <dbReference type="NCBI Taxonomy" id="2781599"/>
    <lineage>
        <taxon>Bacteria</taxon>
        <taxon>Bacillati</taxon>
        <taxon>Bacillota</taxon>
        <taxon>Bacilli</taxon>
        <taxon>Lactobacillales</taxon>
        <taxon>Streptococcaceae</taxon>
        <taxon>Streptococcus</taxon>
    </lineage>
</organism>
<feature type="domain" description="Glycosyltransferase 2-like" evidence="3">
    <location>
        <begin position="6"/>
        <end position="151"/>
    </location>
</feature>
<evidence type="ECO:0000256" key="1">
    <source>
        <dbReference type="ARBA" id="ARBA00022676"/>
    </source>
</evidence>
<dbReference type="Gene3D" id="3.90.550.10">
    <property type="entry name" value="Spore Coat Polysaccharide Biosynthesis Protein SpsA, Chain A"/>
    <property type="match status" value="1"/>
</dbReference>
<dbReference type="PANTHER" id="PTHR22916:SF51">
    <property type="entry name" value="GLYCOSYLTRANSFERASE EPSH-RELATED"/>
    <property type="match status" value="1"/>
</dbReference>
<proteinExistence type="predicted"/>
<evidence type="ECO:0000313" key="4">
    <source>
        <dbReference type="EMBL" id="QUE54673.1"/>
    </source>
</evidence>
<evidence type="ECO:0000259" key="3">
    <source>
        <dbReference type="Pfam" id="PF00535"/>
    </source>
</evidence>
<dbReference type="PANTHER" id="PTHR22916">
    <property type="entry name" value="GLYCOSYLTRANSFERASE"/>
    <property type="match status" value="1"/>
</dbReference>
<reference evidence="4 5" key="1">
    <citation type="submission" date="2021-04" db="EMBL/GenBank/DDBJ databases">
        <title>Complete genome sequence of a novel Streptococcus species.</title>
        <authorList>
            <person name="Teng J.L.L."/>
        </authorList>
    </citation>
    <scope>NUCLEOTIDE SEQUENCE [LARGE SCALE GENOMIC DNA]</scope>
    <source>
        <strain evidence="4 5">HKU75</strain>
    </source>
</reference>